<proteinExistence type="predicted"/>
<comment type="caution">
    <text evidence="4">The sequence shown here is derived from an EMBL/GenBank/DDBJ whole genome shotgun (WGS) entry which is preliminary data.</text>
</comment>
<dbReference type="Gene3D" id="3.40.50.150">
    <property type="entry name" value="Vaccinia Virus protein VP39"/>
    <property type="match status" value="1"/>
</dbReference>
<dbReference type="SUPFAM" id="SSF53335">
    <property type="entry name" value="S-adenosyl-L-methionine-dependent methyltransferases"/>
    <property type="match status" value="1"/>
</dbReference>
<dbReference type="Proteomes" id="UP000247409">
    <property type="component" value="Unassembled WGS sequence"/>
</dbReference>
<evidence type="ECO:0000259" key="3">
    <source>
        <dbReference type="Pfam" id="PF13649"/>
    </source>
</evidence>
<keyword evidence="5" id="KW-1185">Reference proteome</keyword>
<evidence type="ECO:0000313" key="5">
    <source>
        <dbReference type="Proteomes" id="UP000247409"/>
    </source>
</evidence>
<dbReference type="InterPro" id="IPR041698">
    <property type="entry name" value="Methyltransf_25"/>
</dbReference>
<dbReference type="OrthoDB" id="540004at2759"/>
<dbReference type="AlphaFoldDB" id="A0A2V3IGA9"/>
<evidence type="ECO:0000256" key="2">
    <source>
        <dbReference type="ARBA" id="ARBA00022679"/>
    </source>
</evidence>
<evidence type="ECO:0000256" key="1">
    <source>
        <dbReference type="ARBA" id="ARBA00022603"/>
    </source>
</evidence>
<protein>
    <submittedName>
        <fullName evidence="4">Carboxy-S-adenosyl-L-methionine synthase</fullName>
    </submittedName>
</protein>
<name>A0A2V3IGA9_9FLOR</name>
<feature type="domain" description="Methyltransferase" evidence="3">
    <location>
        <begin position="50"/>
        <end position="145"/>
    </location>
</feature>
<dbReference type="GO" id="GO:0008168">
    <property type="term" value="F:methyltransferase activity"/>
    <property type="evidence" value="ECO:0007669"/>
    <property type="project" value="UniProtKB-KW"/>
</dbReference>
<sequence>MSTDSQSSPEPSRKSIWSQARSLIYDNSIVNFTSRWYQSVLELIPENSHILDVGIGTGAALINSSSILRARNITVVGVDYDEAYVQTCRENIASAGVSNMVSVVQADIRDFSPPDERLYDHIYFSGSFMIIPDQVNVLKKVVDLLVDRQDGRIYFTQTFELQKNSLLEWLKPRLSMITTIDFGQVSYQQDFEDAIAAAGVAVESSEVIDDGKTKPNVRESRLICCRSKLYVESVAETAT</sequence>
<organism evidence="4 5">
    <name type="scientific">Gracilariopsis chorda</name>
    <dbReference type="NCBI Taxonomy" id="448386"/>
    <lineage>
        <taxon>Eukaryota</taxon>
        <taxon>Rhodophyta</taxon>
        <taxon>Florideophyceae</taxon>
        <taxon>Rhodymeniophycidae</taxon>
        <taxon>Gracilariales</taxon>
        <taxon>Gracilariaceae</taxon>
        <taxon>Gracilariopsis</taxon>
    </lineage>
</organism>
<gene>
    <name evidence="4" type="ORF">BWQ96_09168</name>
</gene>
<keyword evidence="2" id="KW-0808">Transferase</keyword>
<accession>A0A2V3IGA9</accession>
<dbReference type="GO" id="GO:0032259">
    <property type="term" value="P:methylation"/>
    <property type="evidence" value="ECO:0007669"/>
    <property type="project" value="UniProtKB-KW"/>
</dbReference>
<dbReference type="InterPro" id="IPR029063">
    <property type="entry name" value="SAM-dependent_MTases_sf"/>
</dbReference>
<dbReference type="PANTHER" id="PTHR43861">
    <property type="entry name" value="TRANS-ACONITATE 2-METHYLTRANSFERASE-RELATED"/>
    <property type="match status" value="1"/>
</dbReference>
<dbReference type="EMBL" id="NBIV01000234">
    <property type="protein sequence ID" value="PXF41136.1"/>
    <property type="molecule type" value="Genomic_DNA"/>
</dbReference>
<keyword evidence="1" id="KW-0489">Methyltransferase</keyword>
<dbReference type="Pfam" id="PF13649">
    <property type="entry name" value="Methyltransf_25"/>
    <property type="match status" value="1"/>
</dbReference>
<dbReference type="CDD" id="cd02440">
    <property type="entry name" value="AdoMet_MTases"/>
    <property type="match status" value="1"/>
</dbReference>
<dbReference type="PANTHER" id="PTHR43861:SF1">
    <property type="entry name" value="TRANS-ACONITATE 2-METHYLTRANSFERASE"/>
    <property type="match status" value="1"/>
</dbReference>
<evidence type="ECO:0000313" key="4">
    <source>
        <dbReference type="EMBL" id="PXF41136.1"/>
    </source>
</evidence>
<reference evidence="4 5" key="1">
    <citation type="journal article" date="2018" name="Mol. Biol. Evol.">
        <title>Analysis of the draft genome of the red seaweed Gracilariopsis chorda provides insights into genome size evolution in Rhodophyta.</title>
        <authorList>
            <person name="Lee J."/>
            <person name="Yang E.C."/>
            <person name="Graf L."/>
            <person name="Yang J.H."/>
            <person name="Qiu H."/>
            <person name="Zel Zion U."/>
            <person name="Chan C.X."/>
            <person name="Stephens T.G."/>
            <person name="Weber A.P.M."/>
            <person name="Boo G.H."/>
            <person name="Boo S.M."/>
            <person name="Kim K.M."/>
            <person name="Shin Y."/>
            <person name="Jung M."/>
            <person name="Lee S.J."/>
            <person name="Yim H.S."/>
            <person name="Lee J.H."/>
            <person name="Bhattacharya D."/>
            <person name="Yoon H.S."/>
        </authorList>
    </citation>
    <scope>NUCLEOTIDE SEQUENCE [LARGE SCALE GENOMIC DNA]</scope>
    <source>
        <strain evidence="4 5">SKKU-2015</strain>
        <tissue evidence="4">Whole body</tissue>
    </source>
</reference>